<dbReference type="PROSITE" id="PS00822">
    <property type="entry name" value="CYTO_HEME_LYASE_2"/>
    <property type="match status" value="1"/>
</dbReference>
<dbReference type="Pfam" id="PF01265">
    <property type="entry name" value="Cyto_heme_lyase"/>
    <property type="match status" value="1"/>
</dbReference>
<dbReference type="HOGENOM" id="CLU_048602_0_1_1"/>
<dbReference type="PANTHER" id="PTHR12743:SF3">
    <property type="entry name" value="HOLOCYTOCHROME-C SYNTHASE"/>
    <property type="match status" value="1"/>
</dbReference>
<dbReference type="OMA" id="KARFWLF"/>
<dbReference type="GO" id="GO:0005758">
    <property type="term" value="C:mitochondrial intermembrane space"/>
    <property type="evidence" value="ECO:0007669"/>
    <property type="project" value="EnsemblFungi"/>
</dbReference>
<dbReference type="InterPro" id="IPR000511">
    <property type="entry name" value="Holocyt_c/c1_synthase"/>
</dbReference>
<reference evidence="11 12" key="1">
    <citation type="journal article" date="2011" name="Proc. Natl. Acad. Sci. U.S.A.">
        <title>Evolutionary erosion of yeast sex chromosomes by mating-type switching accidents.</title>
        <authorList>
            <person name="Gordon J.L."/>
            <person name="Armisen D."/>
            <person name="Proux-Wera E."/>
            <person name="Oheigeartaigh S.S."/>
            <person name="Byrne K.P."/>
            <person name="Wolfe K.H."/>
        </authorList>
    </citation>
    <scope>NUCLEOTIDE SEQUENCE [LARGE SCALE GENOMIC DNA]</scope>
    <source>
        <strain evidence="12">ATCC MYA-139 / BCRC 22969 / CBS 8797 / CCRC 22969 / KCTC 17520 / NBRC 10181 / NCYC 3082</strain>
    </source>
</reference>
<evidence type="ECO:0000256" key="9">
    <source>
        <dbReference type="ARBA" id="ARBA00023239"/>
    </source>
</evidence>
<evidence type="ECO:0000256" key="4">
    <source>
        <dbReference type="ARBA" id="ARBA00022723"/>
    </source>
</evidence>
<dbReference type="Proteomes" id="UP000006310">
    <property type="component" value="Chromosome 4"/>
</dbReference>
<evidence type="ECO:0000256" key="2">
    <source>
        <dbReference type="ARBA" id="ARBA00007255"/>
    </source>
</evidence>
<keyword evidence="12" id="KW-1185">Reference proteome</keyword>
<dbReference type="PROSITE" id="PS00821">
    <property type="entry name" value="CYTO_HEME_LYASE_1"/>
    <property type="match status" value="1"/>
</dbReference>
<evidence type="ECO:0000256" key="8">
    <source>
        <dbReference type="ARBA" id="ARBA00023136"/>
    </source>
</evidence>
<dbReference type="AlphaFoldDB" id="J7R5V4"/>
<gene>
    <name evidence="11" type="primary">KNAG0D05010</name>
    <name evidence="11" type="ordered locus">KNAG_0D05010</name>
</gene>
<dbReference type="GO" id="GO:0046872">
    <property type="term" value="F:metal ion binding"/>
    <property type="evidence" value="ECO:0007669"/>
    <property type="project" value="UniProtKB-KW"/>
</dbReference>
<evidence type="ECO:0000256" key="1">
    <source>
        <dbReference type="ARBA" id="ARBA00004273"/>
    </source>
</evidence>
<dbReference type="RefSeq" id="XP_022464486.1">
    <property type="nucleotide sequence ID" value="XM_022607940.1"/>
</dbReference>
<dbReference type="EMBL" id="HE978317">
    <property type="protein sequence ID" value="CCK70240.1"/>
    <property type="molecule type" value="Genomic_DNA"/>
</dbReference>
<comment type="catalytic activity">
    <reaction evidence="10">
        <text>holo-[cytochrome c] = apo-[cytochrome c] + heme b</text>
        <dbReference type="Rhea" id="RHEA:22648"/>
        <dbReference type="Rhea" id="RHEA-COMP:10725"/>
        <dbReference type="Rhea" id="RHEA-COMP:10726"/>
        <dbReference type="ChEBI" id="CHEBI:29950"/>
        <dbReference type="ChEBI" id="CHEBI:60344"/>
        <dbReference type="ChEBI" id="CHEBI:83739"/>
        <dbReference type="EC" id="4.4.1.17"/>
    </reaction>
</comment>
<keyword evidence="8 10" id="KW-0472">Membrane</keyword>
<proteinExistence type="inferred from homology"/>
<evidence type="ECO:0000256" key="5">
    <source>
        <dbReference type="ARBA" id="ARBA00022792"/>
    </source>
</evidence>
<dbReference type="GeneID" id="34525929"/>
<name>J7R5V4_HUIN7</name>
<dbReference type="OrthoDB" id="1158011at2759"/>
<dbReference type="GO" id="GO:0004408">
    <property type="term" value="F:holocytochrome-c synthase activity"/>
    <property type="evidence" value="ECO:0007669"/>
    <property type="project" value="UniProtKB-EC"/>
</dbReference>
<protein>
    <recommendedName>
        <fullName evidence="10">Holocytochrome c-type synthase</fullName>
        <ecNumber evidence="10">4.4.1.17</ecNumber>
    </recommendedName>
</protein>
<dbReference type="GO" id="GO:0005743">
    <property type="term" value="C:mitochondrial inner membrane"/>
    <property type="evidence" value="ECO:0007669"/>
    <property type="project" value="UniProtKB-SubCell"/>
</dbReference>
<dbReference type="eggNOG" id="KOG3996">
    <property type="taxonomic scope" value="Eukaryota"/>
</dbReference>
<evidence type="ECO:0000256" key="3">
    <source>
        <dbReference type="ARBA" id="ARBA00022617"/>
    </source>
</evidence>
<keyword evidence="9 10" id="KW-0456">Lyase</keyword>
<organism evidence="11 12">
    <name type="scientific">Huiozyma naganishii (strain ATCC MYA-139 / BCRC 22969 / CBS 8797 / KCTC 17520 / NBRC 10181 / NCYC 3082 / Yp74L-3)</name>
    <name type="common">Yeast</name>
    <name type="synonym">Kazachstania naganishii</name>
    <dbReference type="NCBI Taxonomy" id="1071383"/>
    <lineage>
        <taxon>Eukaryota</taxon>
        <taxon>Fungi</taxon>
        <taxon>Dikarya</taxon>
        <taxon>Ascomycota</taxon>
        <taxon>Saccharomycotina</taxon>
        <taxon>Saccharomycetes</taxon>
        <taxon>Saccharomycetales</taxon>
        <taxon>Saccharomycetaceae</taxon>
        <taxon>Huiozyma</taxon>
    </lineage>
</organism>
<keyword evidence="5 10" id="KW-0999">Mitochondrion inner membrane</keyword>
<dbReference type="KEGG" id="kng:KNAG_0D05010"/>
<dbReference type="PANTHER" id="PTHR12743">
    <property type="entry name" value="CYTOCHROME C1 HEME LYASE"/>
    <property type="match status" value="1"/>
</dbReference>
<comment type="function">
    <text evidence="10">Lyase that catalyzes the covalent linking of the heme group to the cytochrome C apoprotein to produce the mature functional cytochrome.</text>
</comment>
<dbReference type="EC" id="4.4.1.17" evidence="10"/>
<keyword evidence="7 10" id="KW-0496">Mitochondrion</keyword>
<keyword evidence="4 10" id="KW-0479">Metal-binding</keyword>
<evidence type="ECO:0000256" key="7">
    <source>
        <dbReference type="ARBA" id="ARBA00023128"/>
    </source>
</evidence>
<evidence type="ECO:0000313" key="12">
    <source>
        <dbReference type="Proteomes" id="UP000006310"/>
    </source>
</evidence>
<reference evidence="12" key="2">
    <citation type="submission" date="2012-08" db="EMBL/GenBank/DDBJ databases">
        <title>Genome sequence of Kazachstania naganishii.</title>
        <authorList>
            <person name="Gordon J.L."/>
            <person name="Armisen D."/>
            <person name="Proux-Wera E."/>
            <person name="OhEigeartaigh S.S."/>
            <person name="Byrne K.P."/>
            <person name="Wolfe K.H."/>
        </authorList>
    </citation>
    <scope>NUCLEOTIDE SEQUENCE [LARGE SCALE GENOMIC DNA]</scope>
    <source>
        <strain evidence="12">ATCC MYA-139 / BCRC 22969 / CBS 8797 / CCRC 22969 / KCTC 17520 / NBRC 10181 / NCYC 3082</strain>
    </source>
</reference>
<sequence length="265" mass="30054">MGWFWADSREVGAGAGAGTATATATANISLCPVMARDDGKDAQNGGGALNPFNHLPDISPTERDPAQKLALPTDRTVSTIPKGSDPEKKWEYPSPQQMYNAMIRKGKIDPNTGEEIPEDAVEAMVAVHNFLNESCWNEILRWEHDYTDVSKETPKLLRFIGKPGQLSPRARMHYYLSYLAPSYFQRELPFDRHDWVVLRKDPHVHTADHPGYRQIRYVLDFYGGPDDPVTGMPTFSVDVRPGLDNLTNARDRFRQFTKPIWDKYF</sequence>
<accession>J7R5V4</accession>
<evidence type="ECO:0000256" key="10">
    <source>
        <dbReference type="RuleBase" id="RU363130"/>
    </source>
</evidence>
<comment type="subcellular location">
    <subcellularLocation>
        <location evidence="1 10">Mitochondrion inner membrane</location>
    </subcellularLocation>
</comment>
<keyword evidence="6 10" id="KW-0408">Iron</keyword>
<keyword evidence="3 10" id="KW-0349">Heme</keyword>
<dbReference type="STRING" id="1071383.J7R5V4"/>
<evidence type="ECO:0000256" key="6">
    <source>
        <dbReference type="ARBA" id="ARBA00023004"/>
    </source>
</evidence>
<comment type="similarity">
    <text evidence="2 10">Belongs to the cytochrome c-type heme lyase family.</text>
</comment>
<evidence type="ECO:0000313" key="11">
    <source>
        <dbReference type="EMBL" id="CCK70240.1"/>
    </source>
</evidence>